<keyword evidence="4" id="KW-1185">Reference proteome</keyword>
<dbReference type="InterPro" id="IPR016162">
    <property type="entry name" value="Ald_DH_N"/>
</dbReference>
<dbReference type="AlphaFoldDB" id="A0A1B8GRD3"/>
<organism evidence="3 4">
    <name type="scientific">Pseudogymnoascus verrucosus</name>
    <dbReference type="NCBI Taxonomy" id="342668"/>
    <lineage>
        <taxon>Eukaryota</taxon>
        <taxon>Fungi</taxon>
        <taxon>Dikarya</taxon>
        <taxon>Ascomycota</taxon>
        <taxon>Pezizomycotina</taxon>
        <taxon>Leotiomycetes</taxon>
        <taxon>Thelebolales</taxon>
        <taxon>Thelebolaceae</taxon>
        <taxon>Pseudogymnoascus</taxon>
    </lineage>
</organism>
<dbReference type="RefSeq" id="XP_018132129.1">
    <property type="nucleotide sequence ID" value="XM_018272642.2"/>
</dbReference>
<proteinExistence type="predicted"/>
<evidence type="ECO:0000259" key="2">
    <source>
        <dbReference type="Pfam" id="PF00171"/>
    </source>
</evidence>
<keyword evidence="1" id="KW-0472">Membrane</keyword>
<reference evidence="3 4" key="1">
    <citation type="submission" date="2016-03" db="EMBL/GenBank/DDBJ databases">
        <title>Comparative genomics of Pseudogymnoascus destructans, the fungus causing white-nose syndrome of bats.</title>
        <authorList>
            <person name="Palmer J.M."/>
            <person name="Drees K.P."/>
            <person name="Foster J.T."/>
            <person name="Lindner D.L."/>
        </authorList>
    </citation>
    <scope>NUCLEOTIDE SEQUENCE [LARGE SCALE GENOMIC DNA]</scope>
    <source>
        <strain evidence="3 4">UAMH 10579</strain>
    </source>
</reference>
<evidence type="ECO:0000313" key="3">
    <source>
        <dbReference type="EMBL" id="OBT98396.1"/>
    </source>
</evidence>
<accession>A0A1B8GRD3</accession>
<dbReference type="InterPro" id="IPR015590">
    <property type="entry name" value="Aldehyde_DH_dom"/>
</dbReference>
<dbReference type="Gene3D" id="3.40.605.10">
    <property type="entry name" value="Aldehyde Dehydrogenase, Chain A, domain 1"/>
    <property type="match status" value="1"/>
</dbReference>
<name>A0A1B8GRD3_9PEZI</name>
<dbReference type="PANTHER" id="PTHR43111:SF1">
    <property type="entry name" value="ALDEHYDE DEHYDROGENASE B-RELATED"/>
    <property type="match status" value="1"/>
</dbReference>
<dbReference type="PANTHER" id="PTHR43111">
    <property type="entry name" value="ALDEHYDE DEHYDROGENASE B-RELATED"/>
    <property type="match status" value="1"/>
</dbReference>
<dbReference type="EMBL" id="KV460217">
    <property type="protein sequence ID" value="OBT98396.1"/>
    <property type="molecule type" value="Genomic_DNA"/>
</dbReference>
<dbReference type="GO" id="GO:0016620">
    <property type="term" value="F:oxidoreductase activity, acting on the aldehyde or oxo group of donors, NAD or NADP as acceptor"/>
    <property type="evidence" value="ECO:0007669"/>
    <property type="project" value="InterPro"/>
</dbReference>
<dbReference type="InterPro" id="IPR016163">
    <property type="entry name" value="Ald_DH_C"/>
</dbReference>
<keyword evidence="1" id="KW-0812">Transmembrane</keyword>
<dbReference type="SUPFAM" id="SSF53720">
    <property type="entry name" value="ALDH-like"/>
    <property type="match status" value="1"/>
</dbReference>
<sequence>MSSLSGLEQLRAAAIDGRTENVRHRQNEIQKLHLCLRENAATILSSITKDSDSGSSNTSLESEAEFWLTMNAVEQQYDGLDFEASIKQEYLIVTGANNQGRRIGKGVVVIRPTTHTRFYSIIVPLVTAIAAGSCTALELADTMLNVDSVLKDILPKSLDPDTFCIINATLYSQEHVFLVDQTAQSNVSSVDRLCSNYSARAIAIVDRDADIEFAAKTIVKARFSFQGTSPYSPDLIVVNEYIKDEFTEACSRYAGKFFPSMSKSITVRNNNFLETKKALKAAEEKGEVTTSGTTLFKIVDIHDRSCPMTKMKISGYCLSIISSSSLVDSVSISKLSPDLLALYTFSDPATAKFLSQHVNAHTSFANSIPSHILVGPAAPITPVPAPPHHKYSTNMFSSPRPQYIALPAPSSNLALIDDMLARFYEPAGQSSALVKLRGKVVGKDGKAAKLLKPKKVQPEGSQLGFFEQGILLGAGLVLTVIISTAIGGIWVVKRSIKEQRPL</sequence>
<evidence type="ECO:0000256" key="1">
    <source>
        <dbReference type="SAM" id="Phobius"/>
    </source>
</evidence>
<dbReference type="STRING" id="342668.A0A1B8GRD3"/>
<dbReference type="Pfam" id="PF00171">
    <property type="entry name" value="Aldedh"/>
    <property type="match status" value="1"/>
</dbReference>
<gene>
    <name evidence="3" type="ORF">VE01_03144</name>
</gene>
<evidence type="ECO:0000313" key="4">
    <source>
        <dbReference type="Proteomes" id="UP000091956"/>
    </source>
</evidence>
<dbReference type="Proteomes" id="UP000091956">
    <property type="component" value="Unassembled WGS sequence"/>
</dbReference>
<reference evidence="4" key="2">
    <citation type="journal article" date="2018" name="Nat. Commun.">
        <title>Extreme sensitivity to ultraviolet light in the fungal pathogen causing white-nose syndrome of bats.</title>
        <authorList>
            <person name="Palmer J.M."/>
            <person name="Drees K.P."/>
            <person name="Foster J.T."/>
            <person name="Lindner D.L."/>
        </authorList>
    </citation>
    <scope>NUCLEOTIDE SEQUENCE [LARGE SCALE GENOMIC DNA]</scope>
    <source>
        <strain evidence="4">UAMH 10579</strain>
    </source>
</reference>
<dbReference type="GeneID" id="28836530"/>
<protein>
    <recommendedName>
        <fullName evidence="2">Aldehyde dehydrogenase domain-containing protein</fullName>
    </recommendedName>
</protein>
<feature type="transmembrane region" description="Helical" evidence="1">
    <location>
        <begin position="470"/>
        <end position="492"/>
    </location>
</feature>
<feature type="domain" description="Aldehyde dehydrogenase" evidence="2">
    <location>
        <begin position="188"/>
        <end position="255"/>
    </location>
</feature>
<dbReference type="Gene3D" id="3.40.309.10">
    <property type="entry name" value="Aldehyde Dehydrogenase, Chain A, domain 2"/>
    <property type="match status" value="1"/>
</dbReference>
<keyword evidence="1" id="KW-1133">Transmembrane helix</keyword>
<dbReference type="InterPro" id="IPR016161">
    <property type="entry name" value="Ald_DH/histidinol_DH"/>
</dbReference>
<dbReference type="OrthoDB" id="5596991at2759"/>